<dbReference type="AlphaFoldDB" id="A0A7J6DMS6"/>
<organism evidence="1 2">
    <name type="scientific">Cannabis sativa</name>
    <name type="common">Hemp</name>
    <name type="synonym">Marijuana</name>
    <dbReference type="NCBI Taxonomy" id="3483"/>
    <lineage>
        <taxon>Eukaryota</taxon>
        <taxon>Viridiplantae</taxon>
        <taxon>Streptophyta</taxon>
        <taxon>Embryophyta</taxon>
        <taxon>Tracheophyta</taxon>
        <taxon>Spermatophyta</taxon>
        <taxon>Magnoliopsida</taxon>
        <taxon>eudicotyledons</taxon>
        <taxon>Gunneridae</taxon>
        <taxon>Pentapetalae</taxon>
        <taxon>rosids</taxon>
        <taxon>fabids</taxon>
        <taxon>Rosales</taxon>
        <taxon>Cannabaceae</taxon>
        <taxon>Cannabis</taxon>
    </lineage>
</organism>
<accession>A0A7J6DMS6</accession>
<comment type="caution">
    <text evidence="1">The sequence shown here is derived from an EMBL/GenBank/DDBJ whole genome shotgun (WGS) entry which is preliminary data.</text>
</comment>
<evidence type="ECO:0000313" key="2">
    <source>
        <dbReference type="Proteomes" id="UP000583929"/>
    </source>
</evidence>
<proteinExistence type="predicted"/>
<name>A0A7J6DMS6_CANSA</name>
<keyword evidence="2" id="KW-1185">Reference proteome</keyword>
<reference evidence="1 2" key="1">
    <citation type="journal article" date="2020" name="bioRxiv">
        <title>Sequence and annotation of 42 cannabis genomes reveals extensive copy number variation in cannabinoid synthesis and pathogen resistance genes.</title>
        <authorList>
            <person name="Mckernan K.J."/>
            <person name="Helbert Y."/>
            <person name="Kane L.T."/>
            <person name="Ebling H."/>
            <person name="Zhang L."/>
            <person name="Liu B."/>
            <person name="Eaton Z."/>
            <person name="Mclaughlin S."/>
            <person name="Kingan S."/>
            <person name="Baybayan P."/>
            <person name="Concepcion G."/>
            <person name="Jordan M."/>
            <person name="Riva A."/>
            <person name="Barbazuk W."/>
            <person name="Harkins T."/>
        </authorList>
    </citation>
    <scope>NUCLEOTIDE SEQUENCE [LARGE SCALE GENOMIC DNA]</scope>
    <source>
        <strain evidence="2">cv. Jamaican Lion 4</strain>
        <tissue evidence="1">Leaf</tissue>
    </source>
</reference>
<protein>
    <submittedName>
        <fullName evidence="1">Uncharacterized protein</fullName>
    </submittedName>
</protein>
<sequence length="64" mass="7191">MATIVDMIKSFLTHNSHFGLVFDKEEHLTTLDIGNLDPLAKTFGQENNIFHLAIKCAANPEQHL</sequence>
<gene>
    <name evidence="1" type="ORF">G4B88_009141</name>
</gene>
<dbReference type="Proteomes" id="UP000583929">
    <property type="component" value="Unassembled WGS sequence"/>
</dbReference>
<dbReference type="EMBL" id="JAATIQ010000810">
    <property type="protein sequence ID" value="KAF4347393.1"/>
    <property type="molecule type" value="Genomic_DNA"/>
</dbReference>
<evidence type="ECO:0000313" key="1">
    <source>
        <dbReference type="EMBL" id="KAF4347393.1"/>
    </source>
</evidence>